<evidence type="ECO:0000313" key="10">
    <source>
        <dbReference type="EMBL" id="MBG6122278.1"/>
    </source>
</evidence>
<feature type="domain" description="ABC transmembrane type-1" evidence="9">
    <location>
        <begin position="37"/>
        <end position="311"/>
    </location>
</feature>
<dbReference type="SUPFAM" id="SSF52540">
    <property type="entry name" value="P-loop containing nucleoside triphosphate hydrolases"/>
    <property type="match status" value="1"/>
</dbReference>
<evidence type="ECO:0000256" key="2">
    <source>
        <dbReference type="ARBA" id="ARBA00022692"/>
    </source>
</evidence>
<dbReference type="InterPro" id="IPR017871">
    <property type="entry name" value="ABC_transporter-like_CS"/>
</dbReference>
<protein>
    <submittedName>
        <fullName evidence="10">ATP-binding cassette subfamily C protein CydD</fullName>
    </submittedName>
</protein>
<dbReference type="Proteomes" id="UP000658613">
    <property type="component" value="Unassembled WGS sequence"/>
</dbReference>
<dbReference type="GO" id="GO:0005886">
    <property type="term" value="C:plasma membrane"/>
    <property type="evidence" value="ECO:0007669"/>
    <property type="project" value="UniProtKB-SubCell"/>
</dbReference>
<feature type="transmembrane region" description="Helical" evidence="7">
    <location>
        <begin position="245"/>
        <end position="269"/>
    </location>
</feature>
<proteinExistence type="predicted"/>
<evidence type="ECO:0000256" key="1">
    <source>
        <dbReference type="ARBA" id="ARBA00004651"/>
    </source>
</evidence>
<organism evidence="10 11">
    <name type="scientific">Corynebacterium aquatimens</name>
    <dbReference type="NCBI Taxonomy" id="1190508"/>
    <lineage>
        <taxon>Bacteria</taxon>
        <taxon>Bacillati</taxon>
        <taxon>Actinomycetota</taxon>
        <taxon>Actinomycetes</taxon>
        <taxon>Mycobacteriales</taxon>
        <taxon>Corynebacteriaceae</taxon>
        <taxon>Corynebacterium</taxon>
    </lineage>
</organism>
<dbReference type="InterPro" id="IPR003439">
    <property type="entry name" value="ABC_transporter-like_ATP-bd"/>
</dbReference>
<accession>A0A931GRR9</accession>
<dbReference type="EMBL" id="JADOUE010000001">
    <property type="protein sequence ID" value="MBG6122278.1"/>
    <property type="molecule type" value="Genomic_DNA"/>
</dbReference>
<keyword evidence="5 7" id="KW-1133">Transmembrane helix</keyword>
<comment type="caution">
    <text evidence="10">The sequence shown here is derived from an EMBL/GenBank/DDBJ whole genome shotgun (WGS) entry which is preliminary data.</text>
</comment>
<dbReference type="Gene3D" id="3.40.50.300">
    <property type="entry name" value="P-loop containing nucleotide triphosphate hydrolases"/>
    <property type="match status" value="1"/>
</dbReference>
<evidence type="ECO:0000256" key="6">
    <source>
        <dbReference type="ARBA" id="ARBA00023136"/>
    </source>
</evidence>
<dbReference type="PROSITE" id="PS50893">
    <property type="entry name" value="ABC_TRANSPORTER_2"/>
    <property type="match status" value="1"/>
</dbReference>
<dbReference type="PANTHER" id="PTHR24221:SF590">
    <property type="entry name" value="COMPONENT LINKED WITH THE ASSEMBLY OF CYTOCHROME' TRANSPORT TRANSMEMBRANE ATP-BINDING PROTEIN ABC TRANSPORTER CYDD-RELATED"/>
    <property type="match status" value="1"/>
</dbReference>
<dbReference type="RefSeq" id="WP_331273447.1">
    <property type="nucleotide sequence ID" value="NZ_CP046980.1"/>
</dbReference>
<dbReference type="GO" id="GO:0005524">
    <property type="term" value="F:ATP binding"/>
    <property type="evidence" value="ECO:0007669"/>
    <property type="project" value="UniProtKB-KW"/>
</dbReference>
<dbReference type="PROSITE" id="PS50929">
    <property type="entry name" value="ABC_TM1F"/>
    <property type="match status" value="1"/>
</dbReference>
<dbReference type="GO" id="GO:0140359">
    <property type="term" value="F:ABC-type transporter activity"/>
    <property type="evidence" value="ECO:0007669"/>
    <property type="project" value="InterPro"/>
</dbReference>
<dbReference type="CDD" id="cd00267">
    <property type="entry name" value="ABC_ATPase"/>
    <property type="match status" value="1"/>
</dbReference>
<dbReference type="PROSITE" id="PS00211">
    <property type="entry name" value="ABC_TRANSPORTER_1"/>
    <property type="match status" value="1"/>
</dbReference>
<dbReference type="PANTHER" id="PTHR24221">
    <property type="entry name" value="ATP-BINDING CASSETTE SUB-FAMILY B"/>
    <property type="match status" value="1"/>
</dbReference>
<comment type="subcellular location">
    <subcellularLocation>
        <location evidence="1">Cell membrane</location>
        <topology evidence="1">Multi-pass membrane protein</topology>
    </subcellularLocation>
</comment>
<feature type="transmembrane region" description="Helical" evidence="7">
    <location>
        <begin position="143"/>
        <end position="164"/>
    </location>
</feature>
<evidence type="ECO:0000256" key="3">
    <source>
        <dbReference type="ARBA" id="ARBA00022741"/>
    </source>
</evidence>
<name>A0A931GRR9_9CORY</name>
<dbReference type="InterPro" id="IPR011527">
    <property type="entry name" value="ABC1_TM_dom"/>
</dbReference>
<reference evidence="10" key="1">
    <citation type="submission" date="2020-11" db="EMBL/GenBank/DDBJ databases">
        <title>Sequencing the genomes of 1000 actinobacteria strains.</title>
        <authorList>
            <person name="Klenk H.-P."/>
        </authorList>
    </citation>
    <scope>NUCLEOTIDE SEQUENCE</scope>
    <source>
        <strain evidence="10">DSM 45632</strain>
    </source>
</reference>
<feature type="domain" description="ABC transporter" evidence="8">
    <location>
        <begin position="345"/>
        <end position="535"/>
    </location>
</feature>
<keyword evidence="4 10" id="KW-0067">ATP-binding</keyword>
<dbReference type="SUPFAM" id="SSF90123">
    <property type="entry name" value="ABC transporter transmembrane region"/>
    <property type="match status" value="1"/>
</dbReference>
<keyword evidence="11" id="KW-1185">Reference proteome</keyword>
<dbReference type="GO" id="GO:0016887">
    <property type="term" value="F:ATP hydrolysis activity"/>
    <property type="evidence" value="ECO:0007669"/>
    <property type="project" value="InterPro"/>
</dbReference>
<keyword evidence="6 7" id="KW-0472">Membrane</keyword>
<dbReference type="Gene3D" id="1.20.1560.10">
    <property type="entry name" value="ABC transporter type 1, transmembrane domain"/>
    <property type="match status" value="1"/>
</dbReference>
<keyword evidence="3" id="KW-0547">Nucleotide-binding</keyword>
<evidence type="ECO:0000313" key="11">
    <source>
        <dbReference type="Proteomes" id="UP000658613"/>
    </source>
</evidence>
<dbReference type="Pfam" id="PF00664">
    <property type="entry name" value="ABC_membrane"/>
    <property type="match status" value="1"/>
</dbReference>
<evidence type="ECO:0000256" key="7">
    <source>
        <dbReference type="SAM" id="Phobius"/>
    </source>
</evidence>
<dbReference type="CDD" id="cd18584">
    <property type="entry name" value="ABC_6TM_AarD_CydD"/>
    <property type="match status" value="1"/>
</dbReference>
<keyword evidence="2 7" id="KW-0812">Transmembrane</keyword>
<evidence type="ECO:0000256" key="4">
    <source>
        <dbReference type="ARBA" id="ARBA00022840"/>
    </source>
</evidence>
<dbReference type="AlphaFoldDB" id="A0A931GRR9"/>
<dbReference type="InterPro" id="IPR003593">
    <property type="entry name" value="AAA+_ATPase"/>
</dbReference>
<sequence length="535" mass="55278">MADSPQAPSATARRGPINPQLLRLVPPVRGLIVRTGVFQALSTMLVIARGVLIGVTAASAIEGHPVRGLLGWLLGVVLAHGVVEWCAARSAQASVGNVVDSMRSQAMTALTGRDPRVVQEHASHWRHVLTRGMDDFRPYLTEFLPALIATVISTPVALAVVLYFDWVSAVFAVVTLPLIPIFMVLIGTLTRDRTEKRLATTAALGGQLADLLAGAPTLRALHAAARPAAQIRDGGSRHARATMGVLRLAFLSSFALEFLATLSIALVAVSIGLRLVSGDVSLVAGLTVLIIIPEVFNPVRRVGGSFHAAADGITAADEVLMLIDAPPELTGSYLRGVTDGAHAGVVVSGLSVHGRDGVRPSDLSFTARPGEITVLTGANGSGKSTTLLALVGALPDAAVRGVVDGVGVGVGSVYVPARPATVPGTAGSNVALFGAPPHAVPGACEAAELDLPLDHPVGVGGAGVSAGQLQRIGLARLFTSKARIVLADEPTAHLSPELVPRIVAQLRRLADEGRIVIVASHDHRVTAIADEVVEL</sequence>
<feature type="transmembrane region" description="Helical" evidence="7">
    <location>
        <begin position="31"/>
        <end position="57"/>
    </location>
</feature>
<evidence type="ECO:0000259" key="9">
    <source>
        <dbReference type="PROSITE" id="PS50929"/>
    </source>
</evidence>
<dbReference type="InterPro" id="IPR039421">
    <property type="entry name" value="Type_1_exporter"/>
</dbReference>
<evidence type="ECO:0000259" key="8">
    <source>
        <dbReference type="PROSITE" id="PS50893"/>
    </source>
</evidence>
<feature type="transmembrane region" description="Helical" evidence="7">
    <location>
        <begin position="170"/>
        <end position="189"/>
    </location>
</feature>
<evidence type="ECO:0000256" key="5">
    <source>
        <dbReference type="ARBA" id="ARBA00022989"/>
    </source>
</evidence>
<dbReference type="Pfam" id="PF00005">
    <property type="entry name" value="ABC_tran"/>
    <property type="match status" value="1"/>
</dbReference>
<gene>
    <name evidence="10" type="ORF">IW254_001247</name>
</gene>
<dbReference type="SMART" id="SM00382">
    <property type="entry name" value="AAA"/>
    <property type="match status" value="1"/>
</dbReference>
<dbReference type="InterPro" id="IPR036640">
    <property type="entry name" value="ABC1_TM_sf"/>
</dbReference>
<dbReference type="InterPro" id="IPR027417">
    <property type="entry name" value="P-loop_NTPase"/>
</dbReference>